<dbReference type="InterPro" id="IPR011419">
    <property type="entry name" value="ATP12_ATP_synth-F1-assembly"/>
</dbReference>
<proteinExistence type="predicted"/>
<dbReference type="Gene3D" id="1.10.3580.10">
    <property type="entry name" value="ATP12 ATPase"/>
    <property type="match status" value="1"/>
</dbReference>
<dbReference type="InterPro" id="IPR023335">
    <property type="entry name" value="ATP12_ortho_dom_sf"/>
</dbReference>
<accession>W7I3M9</accession>
<organism evidence="1 2">
    <name type="scientific">Drechslerella stenobrocha 248</name>
    <dbReference type="NCBI Taxonomy" id="1043628"/>
    <lineage>
        <taxon>Eukaryota</taxon>
        <taxon>Fungi</taxon>
        <taxon>Dikarya</taxon>
        <taxon>Ascomycota</taxon>
        <taxon>Pezizomycotina</taxon>
        <taxon>Orbiliomycetes</taxon>
        <taxon>Orbiliales</taxon>
        <taxon>Orbiliaceae</taxon>
        <taxon>Drechslerella</taxon>
    </lineage>
</organism>
<keyword evidence="2" id="KW-1185">Reference proteome</keyword>
<dbReference type="PANTHER" id="PTHR21013:SF10">
    <property type="entry name" value="ATP SYNTHASE MITOCHONDRIAL F1 COMPLEX ASSEMBLY FACTOR 2"/>
    <property type="match status" value="1"/>
</dbReference>
<dbReference type="HOGENOM" id="CLU_047893_1_0_1"/>
<dbReference type="GO" id="GO:0033615">
    <property type="term" value="P:mitochondrial proton-transporting ATP synthase complex assembly"/>
    <property type="evidence" value="ECO:0007669"/>
    <property type="project" value="TreeGrafter"/>
</dbReference>
<name>W7I3M9_9PEZI</name>
<dbReference type="AlphaFoldDB" id="W7I3M9"/>
<dbReference type="EMBL" id="KI966414">
    <property type="protein sequence ID" value="EWC46818.1"/>
    <property type="molecule type" value="Genomic_DNA"/>
</dbReference>
<dbReference type="OrthoDB" id="5322896at2759"/>
<sequence length="179" mass="20063">MGYLDTDTLLMISPTRGGHMAGKGEKQLREIQLDAAQDMIEWVRESIPVPEGDDKLEIILSDGDHGLLPNSQPDRTVNVIKDIISGFSVWELVGLERAVILSKSLLVGLRLVMENRKYDSIRWDVEEAARACNLETDFQVEQWGMVEDTHDVNHVDLRRGLGSVVLLVSEVDLPNPAFE</sequence>
<evidence type="ECO:0000313" key="2">
    <source>
        <dbReference type="Proteomes" id="UP000024837"/>
    </source>
</evidence>
<gene>
    <name evidence="1" type="ORF">DRE_03830</name>
</gene>
<evidence type="ECO:0000313" key="1">
    <source>
        <dbReference type="EMBL" id="EWC46818.1"/>
    </source>
</evidence>
<dbReference type="Proteomes" id="UP000024837">
    <property type="component" value="Unassembled WGS sequence"/>
</dbReference>
<reference evidence="1 2" key="1">
    <citation type="submission" date="2013-05" db="EMBL/GenBank/DDBJ databases">
        <title>Drechslerella stenobrocha genome reveals carnivorous origination and mechanical trapping mechanism of predatory fungi.</title>
        <authorList>
            <person name="Liu X."/>
            <person name="Zhang W."/>
            <person name="Liu K."/>
        </authorList>
    </citation>
    <scope>NUCLEOTIDE SEQUENCE [LARGE SCALE GENOMIC DNA]</scope>
    <source>
        <strain evidence="1 2">248</strain>
    </source>
</reference>
<protein>
    <submittedName>
        <fullName evidence="1">Uncharacterized protein</fullName>
    </submittedName>
</protein>
<dbReference type="SUPFAM" id="SSF160909">
    <property type="entry name" value="ATP12-like"/>
    <property type="match status" value="1"/>
</dbReference>
<dbReference type="GO" id="GO:0005739">
    <property type="term" value="C:mitochondrion"/>
    <property type="evidence" value="ECO:0007669"/>
    <property type="project" value="TreeGrafter"/>
</dbReference>
<dbReference type="PANTHER" id="PTHR21013">
    <property type="entry name" value="ATP SYNTHASE MITOCHONDRIAL F1 COMPLEX ASSEMBLY FACTOR 2/ATP12 PROTEIN, MITOCHONDRIAL PRECURSOR"/>
    <property type="match status" value="1"/>
</dbReference>